<name>A0A9P5TYI2_9AGAR</name>
<evidence type="ECO:0000313" key="1">
    <source>
        <dbReference type="EMBL" id="KAF9058413.1"/>
    </source>
</evidence>
<reference evidence="1" key="1">
    <citation type="submission" date="2020-11" db="EMBL/GenBank/DDBJ databases">
        <authorList>
            <consortium name="DOE Joint Genome Institute"/>
            <person name="Ahrendt S."/>
            <person name="Riley R."/>
            <person name="Andreopoulos W."/>
            <person name="Labutti K."/>
            <person name="Pangilinan J."/>
            <person name="Ruiz-Duenas F.J."/>
            <person name="Barrasa J.M."/>
            <person name="Sanchez-Garcia M."/>
            <person name="Camarero S."/>
            <person name="Miyauchi S."/>
            <person name="Serrano A."/>
            <person name="Linde D."/>
            <person name="Babiker R."/>
            <person name="Drula E."/>
            <person name="Ayuso-Fernandez I."/>
            <person name="Pacheco R."/>
            <person name="Padilla G."/>
            <person name="Ferreira P."/>
            <person name="Barriuso J."/>
            <person name="Kellner H."/>
            <person name="Castanera R."/>
            <person name="Alfaro M."/>
            <person name="Ramirez L."/>
            <person name="Pisabarro A.G."/>
            <person name="Kuo A."/>
            <person name="Tritt A."/>
            <person name="Lipzen A."/>
            <person name="He G."/>
            <person name="Yan M."/>
            <person name="Ng V."/>
            <person name="Cullen D."/>
            <person name="Martin F."/>
            <person name="Rosso M.-N."/>
            <person name="Henrissat B."/>
            <person name="Hibbett D."/>
            <person name="Martinez A.T."/>
            <person name="Grigoriev I.V."/>
        </authorList>
    </citation>
    <scope>NUCLEOTIDE SEQUENCE</scope>
    <source>
        <strain evidence="1">AH 40177</strain>
    </source>
</reference>
<comment type="caution">
    <text evidence="1">The sequence shown here is derived from an EMBL/GenBank/DDBJ whole genome shotgun (WGS) entry which is preliminary data.</text>
</comment>
<evidence type="ECO:0000313" key="2">
    <source>
        <dbReference type="Proteomes" id="UP000772434"/>
    </source>
</evidence>
<keyword evidence="2" id="KW-1185">Reference proteome</keyword>
<dbReference type="Proteomes" id="UP000772434">
    <property type="component" value="Unassembled WGS sequence"/>
</dbReference>
<protein>
    <submittedName>
        <fullName evidence="1">Uncharacterized protein</fullName>
    </submittedName>
</protein>
<organism evidence="1 2">
    <name type="scientific">Rhodocollybia butyracea</name>
    <dbReference type="NCBI Taxonomy" id="206335"/>
    <lineage>
        <taxon>Eukaryota</taxon>
        <taxon>Fungi</taxon>
        <taxon>Dikarya</taxon>
        <taxon>Basidiomycota</taxon>
        <taxon>Agaricomycotina</taxon>
        <taxon>Agaricomycetes</taxon>
        <taxon>Agaricomycetidae</taxon>
        <taxon>Agaricales</taxon>
        <taxon>Marasmiineae</taxon>
        <taxon>Omphalotaceae</taxon>
        <taxon>Rhodocollybia</taxon>
    </lineage>
</organism>
<dbReference type="AlphaFoldDB" id="A0A9P5TYI2"/>
<gene>
    <name evidence="1" type="ORF">BDP27DRAFT_1372670</name>
</gene>
<dbReference type="EMBL" id="JADNRY010000386">
    <property type="protein sequence ID" value="KAF9058413.1"/>
    <property type="molecule type" value="Genomic_DNA"/>
</dbReference>
<proteinExistence type="predicted"/>
<accession>A0A9P5TYI2</accession>
<sequence length="249" mass="27337">MTRLKTMWMAFCYQQLGRTVGGAKLHHPLAFKILVIGNEPGNFESFTSYNRRRYGSGAAAAIDDSTTNEELRSCTDFRPSCLLYPLNFTAAEGNLYAAPALVGDILVWKLLPQPTPTPTTSFTKSEWRDGVLETEISPPKGSGIRKDSGSETQLSSLYVLRTLSSPASPPYSRPFIMGSIPLRPPSYTYLSTSFSPPKKTISLMDALFNPNVILALFPTTSTSSTVNAVSYLKIPFTPKPADQTRKPNL</sequence>